<gene>
    <name evidence="2" type="ORF">CYMTET_40862</name>
</gene>
<feature type="region of interest" description="Disordered" evidence="1">
    <location>
        <begin position="63"/>
        <end position="181"/>
    </location>
</feature>
<evidence type="ECO:0000256" key="1">
    <source>
        <dbReference type="SAM" id="MobiDB-lite"/>
    </source>
</evidence>
<organism evidence="2 3">
    <name type="scientific">Cymbomonas tetramitiformis</name>
    <dbReference type="NCBI Taxonomy" id="36881"/>
    <lineage>
        <taxon>Eukaryota</taxon>
        <taxon>Viridiplantae</taxon>
        <taxon>Chlorophyta</taxon>
        <taxon>Pyramimonadophyceae</taxon>
        <taxon>Pyramimonadales</taxon>
        <taxon>Pyramimonadaceae</taxon>
        <taxon>Cymbomonas</taxon>
    </lineage>
</organism>
<feature type="compositionally biased region" description="Basic residues" evidence="1">
    <location>
        <begin position="209"/>
        <end position="226"/>
    </location>
</feature>
<feature type="compositionally biased region" description="Basic and acidic residues" evidence="1">
    <location>
        <begin position="86"/>
        <end position="95"/>
    </location>
</feature>
<accession>A0AAE0C790</accession>
<proteinExistence type="predicted"/>
<keyword evidence="3" id="KW-1185">Reference proteome</keyword>
<dbReference type="EMBL" id="LGRX02027192">
    <property type="protein sequence ID" value="KAK3249721.1"/>
    <property type="molecule type" value="Genomic_DNA"/>
</dbReference>
<evidence type="ECO:0000313" key="2">
    <source>
        <dbReference type="EMBL" id="KAK3249721.1"/>
    </source>
</evidence>
<feature type="compositionally biased region" description="Acidic residues" evidence="1">
    <location>
        <begin position="96"/>
        <end position="115"/>
    </location>
</feature>
<sequence length="226" mass="25055">LICSYGAIYTSRLLLRRHLRLSSAPAAPSTPLICPCGAIYASSMRGSAWEQLAARTDTSRRWDDGWALSPERSSAEEDDSQDDTDSERPHDATREMEEEEDEREPTIEDAESEEELKDKNQVQLESRCAPKAVAHKMGKSTVGNAVKDPTDSRSPSHGTKSQNKKRKRSKGAPLAAEVPPQPAAADIVALKEREALVFEASQVATTSLKMKKRKPNKRNKFRNNIP</sequence>
<protein>
    <submittedName>
        <fullName evidence="2">Uncharacterized protein</fullName>
    </submittedName>
</protein>
<feature type="non-terminal residue" evidence="2">
    <location>
        <position position="1"/>
    </location>
</feature>
<dbReference type="AlphaFoldDB" id="A0AAE0C790"/>
<evidence type="ECO:0000313" key="3">
    <source>
        <dbReference type="Proteomes" id="UP001190700"/>
    </source>
</evidence>
<comment type="caution">
    <text evidence="2">The sequence shown here is derived from an EMBL/GenBank/DDBJ whole genome shotgun (WGS) entry which is preliminary data.</text>
</comment>
<reference evidence="2 3" key="1">
    <citation type="journal article" date="2015" name="Genome Biol. Evol.">
        <title>Comparative Genomics of a Bacterivorous Green Alga Reveals Evolutionary Causalities and Consequences of Phago-Mixotrophic Mode of Nutrition.</title>
        <authorList>
            <person name="Burns J.A."/>
            <person name="Paasch A."/>
            <person name="Narechania A."/>
            <person name="Kim E."/>
        </authorList>
    </citation>
    <scope>NUCLEOTIDE SEQUENCE [LARGE SCALE GENOMIC DNA]</scope>
    <source>
        <strain evidence="2 3">PLY_AMNH</strain>
    </source>
</reference>
<dbReference type="Proteomes" id="UP001190700">
    <property type="component" value="Unassembled WGS sequence"/>
</dbReference>
<feature type="compositionally biased region" description="Polar residues" evidence="1">
    <location>
        <begin position="152"/>
        <end position="161"/>
    </location>
</feature>
<name>A0AAE0C790_9CHLO</name>
<feature type="compositionally biased region" description="Acidic residues" evidence="1">
    <location>
        <begin position="76"/>
        <end position="85"/>
    </location>
</feature>
<feature type="region of interest" description="Disordered" evidence="1">
    <location>
        <begin position="206"/>
        <end position="226"/>
    </location>
</feature>